<organism evidence="1">
    <name type="scientific">Anguilla anguilla</name>
    <name type="common">European freshwater eel</name>
    <name type="synonym">Muraena anguilla</name>
    <dbReference type="NCBI Taxonomy" id="7936"/>
    <lineage>
        <taxon>Eukaryota</taxon>
        <taxon>Metazoa</taxon>
        <taxon>Chordata</taxon>
        <taxon>Craniata</taxon>
        <taxon>Vertebrata</taxon>
        <taxon>Euteleostomi</taxon>
        <taxon>Actinopterygii</taxon>
        <taxon>Neopterygii</taxon>
        <taxon>Teleostei</taxon>
        <taxon>Anguilliformes</taxon>
        <taxon>Anguillidae</taxon>
        <taxon>Anguilla</taxon>
    </lineage>
</organism>
<accession>A0A0E9RUS6</accession>
<proteinExistence type="predicted"/>
<reference evidence="1" key="1">
    <citation type="submission" date="2014-11" db="EMBL/GenBank/DDBJ databases">
        <authorList>
            <person name="Amaro Gonzalez C."/>
        </authorList>
    </citation>
    <scope>NUCLEOTIDE SEQUENCE</scope>
</reference>
<name>A0A0E9RUS6_ANGAN</name>
<dbReference type="EMBL" id="GBXM01076010">
    <property type="protein sequence ID" value="JAH32567.1"/>
    <property type="molecule type" value="Transcribed_RNA"/>
</dbReference>
<reference evidence="1" key="2">
    <citation type="journal article" date="2015" name="Fish Shellfish Immunol.">
        <title>Early steps in the European eel (Anguilla anguilla)-Vibrio vulnificus interaction in the gills: Role of the RtxA13 toxin.</title>
        <authorList>
            <person name="Callol A."/>
            <person name="Pajuelo D."/>
            <person name="Ebbesson L."/>
            <person name="Teles M."/>
            <person name="MacKenzie S."/>
            <person name="Amaro C."/>
        </authorList>
    </citation>
    <scope>NUCLEOTIDE SEQUENCE</scope>
</reference>
<sequence>MSVITNAAQIQNKMIILISWLCVME</sequence>
<dbReference type="AlphaFoldDB" id="A0A0E9RUS6"/>
<evidence type="ECO:0000313" key="1">
    <source>
        <dbReference type="EMBL" id="JAH32567.1"/>
    </source>
</evidence>
<protein>
    <submittedName>
        <fullName evidence="1">Uncharacterized protein</fullName>
    </submittedName>
</protein>